<gene>
    <name evidence="1" type="ORF">SAMN05444171_1173</name>
</gene>
<reference evidence="1 2" key="1">
    <citation type="submission" date="2016-10" db="EMBL/GenBank/DDBJ databases">
        <authorList>
            <person name="de Groot N.N."/>
        </authorList>
    </citation>
    <scope>NUCLEOTIDE SEQUENCE [LARGE SCALE GENOMIC DNA]</scope>
    <source>
        <strain evidence="1 2">GAS522</strain>
    </source>
</reference>
<evidence type="ECO:0000313" key="1">
    <source>
        <dbReference type="EMBL" id="SEC33545.1"/>
    </source>
</evidence>
<proteinExistence type="predicted"/>
<dbReference type="AlphaFoldDB" id="A0A1H4RNQ5"/>
<dbReference type="Proteomes" id="UP000183208">
    <property type="component" value="Unassembled WGS sequence"/>
</dbReference>
<name>A0A1H4RNQ5_9BRAD</name>
<organism evidence="1 2">
    <name type="scientific">Bradyrhizobium lablabi</name>
    <dbReference type="NCBI Taxonomy" id="722472"/>
    <lineage>
        <taxon>Bacteria</taxon>
        <taxon>Pseudomonadati</taxon>
        <taxon>Pseudomonadota</taxon>
        <taxon>Alphaproteobacteria</taxon>
        <taxon>Hyphomicrobiales</taxon>
        <taxon>Nitrobacteraceae</taxon>
        <taxon>Bradyrhizobium</taxon>
    </lineage>
</organism>
<accession>A0A1H4RNQ5</accession>
<protein>
    <submittedName>
        <fullName evidence="1">Uncharacterized protein</fullName>
    </submittedName>
</protein>
<dbReference type="EMBL" id="FNTI01000001">
    <property type="protein sequence ID" value="SEC33545.1"/>
    <property type="molecule type" value="Genomic_DNA"/>
</dbReference>
<sequence>MHVAQETPANLARFSVICESCGSLTIKAADLTQIGSNPIVRCGRCDAVRGTLAQLHSLARTGTVEFTV</sequence>
<evidence type="ECO:0000313" key="2">
    <source>
        <dbReference type="Proteomes" id="UP000183208"/>
    </source>
</evidence>